<dbReference type="AlphaFoldDB" id="A0A8H4TU22"/>
<dbReference type="InterPro" id="IPR050360">
    <property type="entry name" value="MFS_Sugar_Transporters"/>
</dbReference>
<dbReference type="InterPro" id="IPR003663">
    <property type="entry name" value="Sugar/inositol_transpt"/>
</dbReference>
<dbReference type="Proteomes" id="UP000622797">
    <property type="component" value="Unassembled WGS sequence"/>
</dbReference>
<comment type="similarity">
    <text evidence="3">Belongs to the major facilitator superfamily. Sugar transporter (TC 2.A.1.1) family.</text>
</comment>
<proteinExistence type="inferred from homology"/>
<sequence length="779" mass="84923">MRTWFGRGKKLQLAVTSCCLCAFVLYGYDQGVFGGILENEDWLQQFNSPGDTLTGFITSSYNLGCLLGCFINFFVGEKLGRRWTIWVAMGWIIVGAALQATAFTRGHLIVGRIVTGVGTGLKTSTVPMYQSELCEGTKRGRLVSAEVMFVGIGIAFAYWWDFAFSFVGGPFAWRWPIAFQAIFAIWVIFVVFGVPESPRWLLNHGNRTEAIEVLSAIYDKPIDHPDILREVSSIEAALSMEAEAEGSTSWASTFRKDKVSTRYRIFLAWFVQFMNQAGGINLVVYYILTVLTDNVGLEHRLAQIIAGCIQLMFPIGSLLPSLALDKMGRRSTMMWGSAGLSFSMMMVAALLSQADDTPRGRAFASGSVAFFFTYMLIFGASMNCVPWVYVPEILPLHARTKGTAIGVSSNWLWNFTVVMITPILINRLQWKAYLIFMATNLVFVPIIYLLYPETSNLALEEVDYIFARGENSVKVAHEMQKELALHGHLSEDRHVGNGSAMTTYQIREVDNQVQGRLALVTGASGGIGSAIARALAGEGCDVVLHCNASLHKVEALSKDLQSAYSNQLFPCVAADLSSREQTRGLVDKIFEDSAISAKHSAVSILVANAGLGKRIRDIQNIGEDDWDELMEVNSRSQFVVTKSCLPAMRAQSWGRVILVGSIASTGGGINGCHYAATKGALSSMGKNLSTVLAGEGVTVNTILPAMIGFTDMIPTPKSKTWTSDTNLEELKASDPGLAIAASVPVHRLGHPTEVANVAVMMAKTGYLTGQEIILSGGLK</sequence>
<feature type="transmembrane region" description="Helical" evidence="10">
    <location>
        <begin position="141"/>
        <end position="160"/>
    </location>
</feature>
<feature type="transmembrane region" description="Helical" evidence="10">
    <location>
        <begin position="431"/>
        <end position="451"/>
    </location>
</feature>
<dbReference type="Pfam" id="PF00083">
    <property type="entry name" value="Sugar_tr"/>
    <property type="match status" value="1"/>
</dbReference>
<dbReference type="InterPro" id="IPR005828">
    <property type="entry name" value="MFS_sugar_transport-like"/>
</dbReference>
<dbReference type="SUPFAM" id="SSF51735">
    <property type="entry name" value="NAD(P)-binding Rossmann-fold domains"/>
    <property type="match status" value="1"/>
</dbReference>
<dbReference type="GO" id="GO:0016491">
    <property type="term" value="F:oxidoreductase activity"/>
    <property type="evidence" value="ECO:0007669"/>
    <property type="project" value="UniProtKB-KW"/>
</dbReference>
<comment type="caution">
    <text evidence="12">The sequence shown here is derived from an EMBL/GenBank/DDBJ whole genome shotgun (WGS) entry which is preliminary data.</text>
</comment>
<evidence type="ECO:0000256" key="2">
    <source>
        <dbReference type="ARBA" id="ARBA00006484"/>
    </source>
</evidence>
<dbReference type="FunFam" id="3.40.50.720:FF:000173">
    <property type="entry name" value="3-oxoacyl-[acyl-carrier protein] reductase"/>
    <property type="match status" value="1"/>
</dbReference>
<organism evidence="12 13">
    <name type="scientific">Fusarium sarcochroum</name>
    <dbReference type="NCBI Taxonomy" id="1208366"/>
    <lineage>
        <taxon>Eukaryota</taxon>
        <taxon>Fungi</taxon>
        <taxon>Dikarya</taxon>
        <taxon>Ascomycota</taxon>
        <taxon>Pezizomycotina</taxon>
        <taxon>Sordariomycetes</taxon>
        <taxon>Hypocreomycetidae</taxon>
        <taxon>Hypocreales</taxon>
        <taxon>Nectriaceae</taxon>
        <taxon>Fusarium</taxon>
        <taxon>Fusarium lateritium species complex</taxon>
    </lineage>
</organism>
<comment type="subcellular location">
    <subcellularLocation>
        <location evidence="1">Membrane</location>
        <topology evidence="1">Multi-pass membrane protein</topology>
    </subcellularLocation>
</comment>
<comment type="similarity">
    <text evidence="2">Belongs to the short-chain dehydrogenases/reductases (SDR) family.</text>
</comment>
<evidence type="ECO:0000256" key="4">
    <source>
        <dbReference type="ARBA" id="ARBA00022448"/>
    </source>
</evidence>
<feature type="domain" description="Major facilitator superfamily (MFS) profile" evidence="11">
    <location>
        <begin position="15"/>
        <end position="455"/>
    </location>
</feature>
<dbReference type="PROSITE" id="PS50850">
    <property type="entry name" value="MFS"/>
    <property type="match status" value="1"/>
</dbReference>
<evidence type="ECO:0000256" key="10">
    <source>
        <dbReference type="SAM" id="Phobius"/>
    </source>
</evidence>
<evidence type="ECO:0000313" key="13">
    <source>
        <dbReference type="Proteomes" id="UP000622797"/>
    </source>
</evidence>
<dbReference type="Gene3D" id="3.40.50.720">
    <property type="entry name" value="NAD(P)-binding Rossmann-like Domain"/>
    <property type="match status" value="1"/>
</dbReference>
<dbReference type="InterPro" id="IPR002347">
    <property type="entry name" value="SDR_fam"/>
</dbReference>
<dbReference type="PANTHER" id="PTHR48022:SF72">
    <property type="entry name" value="MAJOR FACILITATOR SUPERFAMILY (MFS) PROFILE DOMAIN-CONTAINING PROTEIN-RELATED"/>
    <property type="match status" value="1"/>
</dbReference>
<keyword evidence="6" id="KW-0521">NADP</keyword>
<evidence type="ECO:0000256" key="8">
    <source>
        <dbReference type="ARBA" id="ARBA00023002"/>
    </source>
</evidence>
<feature type="transmembrane region" description="Helical" evidence="10">
    <location>
        <begin position="109"/>
        <end position="129"/>
    </location>
</feature>
<accession>A0A8H4TU22</accession>
<dbReference type="OrthoDB" id="6612291at2759"/>
<feature type="transmembrane region" description="Helical" evidence="10">
    <location>
        <begin position="300"/>
        <end position="320"/>
    </location>
</feature>
<evidence type="ECO:0000256" key="5">
    <source>
        <dbReference type="ARBA" id="ARBA00022692"/>
    </source>
</evidence>
<dbReference type="EMBL" id="JABEXW010000442">
    <property type="protein sequence ID" value="KAF4963914.1"/>
    <property type="molecule type" value="Genomic_DNA"/>
</dbReference>
<dbReference type="Pfam" id="PF00106">
    <property type="entry name" value="adh_short"/>
    <property type="match status" value="1"/>
</dbReference>
<dbReference type="GO" id="GO:0005351">
    <property type="term" value="F:carbohydrate:proton symporter activity"/>
    <property type="evidence" value="ECO:0007669"/>
    <property type="project" value="TreeGrafter"/>
</dbReference>
<dbReference type="InterPro" id="IPR005829">
    <property type="entry name" value="Sugar_transporter_CS"/>
</dbReference>
<feature type="transmembrane region" description="Helical" evidence="10">
    <location>
        <begin position="371"/>
        <end position="390"/>
    </location>
</feature>
<keyword evidence="5 10" id="KW-0812">Transmembrane</keyword>
<dbReference type="PRINTS" id="PR00081">
    <property type="entry name" value="GDHRDH"/>
</dbReference>
<evidence type="ECO:0000256" key="9">
    <source>
        <dbReference type="ARBA" id="ARBA00023136"/>
    </source>
</evidence>
<evidence type="ECO:0000256" key="3">
    <source>
        <dbReference type="ARBA" id="ARBA00010992"/>
    </source>
</evidence>
<feature type="transmembrane region" description="Helical" evidence="10">
    <location>
        <begin position="402"/>
        <end position="425"/>
    </location>
</feature>
<evidence type="ECO:0000256" key="1">
    <source>
        <dbReference type="ARBA" id="ARBA00004141"/>
    </source>
</evidence>
<dbReference type="NCBIfam" id="TIGR00879">
    <property type="entry name" value="SP"/>
    <property type="match status" value="1"/>
</dbReference>
<keyword evidence="4" id="KW-0813">Transport</keyword>
<keyword evidence="7 10" id="KW-1133">Transmembrane helix</keyword>
<dbReference type="SUPFAM" id="SSF103473">
    <property type="entry name" value="MFS general substrate transporter"/>
    <property type="match status" value="1"/>
</dbReference>
<dbReference type="GO" id="GO:0016020">
    <property type="term" value="C:membrane"/>
    <property type="evidence" value="ECO:0007669"/>
    <property type="project" value="UniProtKB-SubCell"/>
</dbReference>
<gene>
    <name evidence="12" type="ORF">FSARC_8108</name>
</gene>
<dbReference type="FunFam" id="1.20.1250.20:FF:000090">
    <property type="entry name" value="MFS sugar transporter, putative"/>
    <property type="match status" value="1"/>
</dbReference>
<dbReference type="PROSITE" id="PS00061">
    <property type="entry name" value="ADH_SHORT"/>
    <property type="match status" value="1"/>
</dbReference>
<feature type="transmembrane region" description="Helical" evidence="10">
    <location>
        <begin position="58"/>
        <end position="76"/>
    </location>
</feature>
<evidence type="ECO:0000256" key="7">
    <source>
        <dbReference type="ARBA" id="ARBA00022989"/>
    </source>
</evidence>
<evidence type="ECO:0000259" key="11">
    <source>
        <dbReference type="PROSITE" id="PS50850"/>
    </source>
</evidence>
<dbReference type="Gene3D" id="1.20.1250.20">
    <property type="entry name" value="MFS general substrate transporter like domains"/>
    <property type="match status" value="1"/>
</dbReference>
<reference evidence="12" key="1">
    <citation type="journal article" date="2020" name="BMC Genomics">
        <title>Correction to: Identification and distribution of gene clusters required for synthesis of sphingolipid metabolism inhibitors in diverse species of the filamentous fungus Fusarium.</title>
        <authorList>
            <person name="Kim H.S."/>
            <person name="Lohmar J.M."/>
            <person name="Busman M."/>
            <person name="Brown D.W."/>
            <person name="Naumann T.A."/>
            <person name="Divon H.H."/>
            <person name="Lysoe E."/>
            <person name="Uhlig S."/>
            <person name="Proctor R.H."/>
        </authorList>
    </citation>
    <scope>NUCLEOTIDE SEQUENCE</scope>
    <source>
        <strain evidence="12">NRRL 20472</strain>
    </source>
</reference>
<dbReference type="PANTHER" id="PTHR48022">
    <property type="entry name" value="PLASTIDIC GLUCOSE TRANSPORTER 4"/>
    <property type="match status" value="1"/>
</dbReference>
<dbReference type="InterPro" id="IPR036259">
    <property type="entry name" value="MFS_trans_sf"/>
</dbReference>
<keyword evidence="9 10" id="KW-0472">Membrane</keyword>
<keyword evidence="13" id="KW-1185">Reference proteome</keyword>
<evidence type="ECO:0000256" key="6">
    <source>
        <dbReference type="ARBA" id="ARBA00022857"/>
    </source>
</evidence>
<protein>
    <recommendedName>
        <fullName evidence="11">Major facilitator superfamily (MFS) profile domain-containing protein</fullName>
    </recommendedName>
</protein>
<dbReference type="InterPro" id="IPR020904">
    <property type="entry name" value="Sc_DH/Rdtase_CS"/>
</dbReference>
<dbReference type="InterPro" id="IPR036291">
    <property type="entry name" value="NAD(P)-bd_dom_sf"/>
</dbReference>
<reference evidence="12" key="2">
    <citation type="submission" date="2020-05" db="EMBL/GenBank/DDBJ databases">
        <authorList>
            <person name="Kim H.-S."/>
            <person name="Proctor R.H."/>
            <person name="Brown D.W."/>
        </authorList>
    </citation>
    <scope>NUCLEOTIDE SEQUENCE</scope>
    <source>
        <strain evidence="12">NRRL 20472</strain>
    </source>
</reference>
<keyword evidence="8" id="KW-0560">Oxidoreductase</keyword>
<feature type="transmembrane region" description="Helical" evidence="10">
    <location>
        <begin position="172"/>
        <end position="194"/>
    </location>
</feature>
<name>A0A8H4TU22_9HYPO</name>
<feature type="transmembrane region" description="Helical" evidence="10">
    <location>
        <begin position="83"/>
        <end position="103"/>
    </location>
</feature>
<evidence type="ECO:0000313" key="12">
    <source>
        <dbReference type="EMBL" id="KAF4963914.1"/>
    </source>
</evidence>
<dbReference type="InterPro" id="IPR020846">
    <property type="entry name" value="MFS_dom"/>
</dbReference>
<dbReference type="CDD" id="cd05233">
    <property type="entry name" value="SDR_c"/>
    <property type="match status" value="1"/>
</dbReference>
<dbReference type="PROSITE" id="PS00217">
    <property type="entry name" value="SUGAR_TRANSPORT_2"/>
    <property type="match status" value="1"/>
</dbReference>
<feature type="transmembrane region" description="Helical" evidence="10">
    <location>
        <begin position="265"/>
        <end position="288"/>
    </location>
</feature>